<dbReference type="SUPFAM" id="SSF51735">
    <property type="entry name" value="NAD(P)-binding Rossmann-fold domains"/>
    <property type="match status" value="1"/>
</dbReference>
<protein>
    <submittedName>
        <fullName evidence="3">Short-chain dehydrogenase</fullName>
    </submittedName>
</protein>
<dbReference type="PANTHER" id="PTHR44196:SF1">
    <property type="entry name" value="DEHYDROGENASE_REDUCTASE SDR FAMILY MEMBER 7B"/>
    <property type="match status" value="1"/>
</dbReference>
<dbReference type="EMBL" id="LMWV01000016">
    <property type="protein sequence ID" value="KUN65854.1"/>
    <property type="molecule type" value="Genomic_DNA"/>
</dbReference>
<dbReference type="InterPro" id="IPR002347">
    <property type="entry name" value="SDR_fam"/>
</dbReference>
<keyword evidence="2" id="KW-0560">Oxidoreductase</keyword>
<dbReference type="Proteomes" id="UP000054375">
    <property type="component" value="Unassembled WGS sequence"/>
</dbReference>
<dbReference type="Pfam" id="PF00106">
    <property type="entry name" value="adh_short"/>
    <property type="match status" value="1"/>
</dbReference>
<dbReference type="InterPro" id="IPR036291">
    <property type="entry name" value="NAD(P)-bd_dom_sf"/>
</dbReference>
<reference evidence="3 4" key="1">
    <citation type="submission" date="2015-10" db="EMBL/GenBank/DDBJ databases">
        <title>Draft genome sequence of Streptomyces griseorubiginosus DSM 40469, type strain for the species Streptomyces griseorubiginosus.</title>
        <authorList>
            <person name="Ruckert C."/>
            <person name="Winkler A."/>
            <person name="Kalinowski J."/>
            <person name="Kampfer P."/>
            <person name="Glaeser S."/>
        </authorList>
    </citation>
    <scope>NUCLEOTIDE SEQUENCE [LARGE SCALE GENOMIC DNA]</scope>
    <source>
        <strain evidence="3 4">DSM 40469</strain>
    </source>
</reference>
<evidence type="ECO:0000313" key="3">
    <source>
        <dbReference type="EMBL" id="KUN65854.1"/>
    </source>
</evidence>
<name>A0A101S1R0_9ACTN</name>
<dbReference type="PANTHER" id="PTHR44196">
    <property type="entry name" value="DEHYDROGENASE/REDUCTASE SDR FAMILY MEMBER 7B"/>
    <property type="match status" value="1"/>
</dbReference>
<accession>A0A101S1R0</accession>
<comment type="caution">
    <text evidence="3">The sequence shown here is derived from an EMBL/GenBank/DDBJ whole genome shotgun (WGS) entry which is preliminary data.</text>
</comment>
<dbReference type="GO" id="GO:0016020">
    <property type="term" value="C:membrane"/>
    <property type="evidence" value="ECO:0007669"/>
    <property type="project" value="TreeGrafter"/>
</dbReference>
<keyword evidence="4" id="KW-1185">Reference proteome</keyword>
<sequence length="233" mass="23988">MKMRGARILVPGATGQIGEALVNRLYALGARPALAGRDADRLAKVAASCAGAPARTFDAWDLDACAQTVDWAASELGGLDGVVVCVGVAAFGPATDVSDAVAEHLTAVNALAPMAFLRAAAPRLDAGGVLAAVTGVVAEAAPARMADYAAAKAALAAWLTAVRREQRRRRVNVLEINLPHMDTDFAHRAVQGESPNLAQGLPVEEAVQAVVTALSDGARLIRPGTTTPLEVVR</sequence>
<evidence type="ECO:0000256" key="1">
    <source>
        <dbReference type="ARBA" id="ARBA00006484"/>
    </source>
</evidence>
<comment type="similarity">
    <text evidence="1">Belongs to the short-chain dehydrogenases/reductases (SDR) family.</text>
</comment>
<dbReference type="RefSeq" id="WP_062238920.1">
    <property type="nucleotide sequence ID" value="NZ_JBPJFL010000001.1"/>
</dbReference>
<organism evidence="3 4">
    <name type="scientific">Streptomyces griseorubiginosus</name>
    <dbReference type="NCBI Taxonomy" id="67304"/>
    <lineage>
        <taxon>Bacteria</taxon>
        <taxon>Bacillati</taxon>
        <taxon>Actinomycetota</taxon>
        <taxon>Actinomycetes</taxon>
        <taxon>Kitasatosporales</taxon>
        <taxon>Streptomycetaceae</taxon>
        <taxon>Streptomyces</taxon>
    </lineage>
</organism>
<evidence type="ECO:0000313" key="4">
    <source>
        <dbReference type="Proteomes" id="UP000054375"/>
    </source>
</evidence>
<evidence type="ECO:0000256" key="2">
    <source>
        <dbReference type="ARBA" id="ARBA00023002"/>
    </source>
</evidence>
<proteinExistence type="inferred from homology"/>
<dbReference type="GO" id="GO:0016491">
    <property type="term" value="F:oxidoreductase activity"/>
    <property type="evidence" value="ECO:0007669"/>
    <property type="project" value="UniProtKB-KW"/>
</dbReference>
<dbReference type="Gene3D" id="3.40.50.720">
    <property type="entry name" value="NAD(P)-binding Rossmann-like Domain"/>
    <property type="match status" value="1"/>
</dbReference>
<dbReference type="AlphaFoldDB" id="A0A101S1R0"/>
<gene>
    <name evidence="3" type="ORF">AQJ54_19295</name>
</gene>